<evidence type="ECO:0000256" key="5">
    <source>
        <dbReference type="ARBA" id="ARBA00023136"/>
    </source>
</evidence>
<keyword evidence="5 6" id="KW-0472">Membrane</keyword>
<gene>
    <name evidence="8" type="ORF">C7C56_011500</name>
</gene>
<accession>A0A2U2HM00</accession>
<dbReference type="SMART" id="SM01049">
    <property type="entry name" value="Cache_2"/>
    <property type="match status" value="1"/>
</dbReference>
<comment type="caution">
    <text evidence="8">The sequence shown here is derived from an EMBL/GenBank/DDBJ whole genome shotgun (WGS) entry which is preliminary data.</text>
</comment>
<comment type="subcellular location">
    <subcellularLocation>
        <location evidence="1">Cell membrane</location>
        <topology evidence="1">Multi-pass membrane protein</topology>
    </subcellularLocation>
</comment>
<feature type="non-terminal residue" evidence="8">
    <location>
        <position position="224"/>
    </location>
</feature>
<dbReference type="GO" id="GO:0005886">
    <property type="term" value="C:plasma membrane"/>
    <property type="evidence" value="ECO:0007669"/>
    <property type="project" value="UniProtKB-SubCell"/>
</dbReference>
<evidence type="ECO:0000256" key="3">
    <source>
        <dbReference type="ARBA" id="ARBA00022692"/>
    </source>
</evidence>
<dbReference type="Pfam" id="PF17200">
    <property type="entry name" value="sCache_2"/>
    <property type="match status" value="1"/>
</dbReference>
<feature type="transmembrane region" description="Helical" evidence="6">
    <location>
        <begin position="201"/>
        <end position="222"/>
    </location>
</feature>
<keyword evidence="8" id="KW-0808">Transferase</keyword>
<dbReference type="AlphaFoldDB" id="A0A2U2HM00"/>
<dbReference type="InterPro" id="IPR033480">
    <property type="entry name" value="sCache_2"/>
</dbReference>
<organism evidence="8 9">
    <name type="scientific">Massilia glaciei</name>
    <dbReference type="NCBI Taxonomy" id="1524097"/>
    <lineage>
        <taxon>Bacteria</taxon>
        <taxon>Pseudomonadati</taxon>
        <taxon>Pseudomonadota</taxon>
        <taxon>Betaproteobacteria</taxon>
        <taxon>Burkholderiales</taxon>
        <taxon>Oxalobacteraceae</taxon>
        <taxon>Telluria group</taxon>
        <taxon>Massilia</taxon>
    </lineage>
</organism>
<evidence type="ECO:0000313" key="9">
    <source>
        <dbReference type="Proteomes" id="UP000241421"/>
    </source>
</evidence>
<dbReference type="GO" id="GO:0016301">
    <property type="term" value="F:kinase activity"/>
    <property type="evidence" value="ECO:0007669"/>
    <property type="project" value="UniProtKB-KW"/>
</dbReference>
<proteinExistence type="predicted"/>
<dbReference type="Proteomes" id="UP000241421">
    <property type="component" value="Unassembled WGS sequence"/>
</dbReference>
<evidence type="ECO:0000256" key="4">
    <source>
        <dbReference type="ARBA" id="ARBA00022989"/>
    </source>
</evidence>
<keyword evidence="3 6" id="KW-0812">Transmembrane</keyword>
<evidence type="ECO:0000313" key="8">
    <source>
        <dbReference type="EMBL" id="PWF48455.1"/>
    </source>
</evidence>
<reference evidence="8 9" key="1">
    <citation type="submission" date="2018-04" db="EMBL/GenBank/DDBJ databases">
        <title>Massilia violaceinigra sp. nov., a novel purple-pigmented bacterium isolated from Tianshan glacier, Xinjiang, China.</title>
        <authorList>
            <person name="Wang H."/>
        </authorList>
    </citation>
    <scope>NUCLEOTIDE SEQUENCE [LARGE SCALE GENOMIC DNA]</scope>
    <source>
        <strain evidence="8 9">B448-2</strain>
    </source>
</reference>
<evidence type="ECO:0000256" key="2">
    <source>
        <dbReference type="ARBA" id="ARBA00022475"/>
    </source>
</evidence>
<sequence length="224" mass="24701">MKLGQKVILLAIAPLILVLCALALFVRHQAVTLAQQQRDTIEQAYLASKESELKHYVALAMQAVAHLYRSGRSDPATLAEARRILSTLSYGTDGYFFVYDLRGVNLVHPRQPELVGRRLWELRTGGEPVVQRLVERARAGGGFHRYAWAKPSSRRSALKLGYVLPMPRWGWVLGTGIYLDDVDAALAGIDARQSRNIEDTMAWIAGLAILGALLVALCGLALNL</sequence>
<evidence type="ECO:0000256" key="6">
    <source>
        <dbReference type="SAM" id="Phobius"/>
    </source>
</evidence>
<evidence type="ECO:0000256" key="1">
    <source>
        <dbReference type="ARBA" id="ARBA00004651"/>
    </source>
</evidence>
<dbReference type="Gene3D" id="3.30.450.20">
    <property type="entry name" value="PAS domain"/>
    <property type="match status" value="1"/>
</dbReference>
<dbReference type="CDD" id="cd18774">
    <property type="entry name" value="PDC2_HK_sensor"/>
    <property type="match status" value="1"/>
</dbReference>
<dbReference type="EMBL" id="PXWF02000191">
    <property type="protein sequence ID" value="PWF48455.1"/>
    <property type="molecule type" value="Genomic_DNA"/>
</dbReference>
<dbReference type="RefSeq" id="WP_181373133.1">
    <property type="nucleotide sequence ID" value="NZ_PXWF02000191.1"/>
</dbReference>
<name>A0A2U2HM00_9BURK</name>
<keyword evidence="4 6" id="KW-1133">Transmembrane helix</keyword>
<keyword evidence="9" id="KW-1185">Reference proteome</keyword>
<evidence type="ECO:0000259" key="7">
    <source>
        <dbReference type="SMART" id="SM01049"/>
    </source>
</evidence>
<keyword evidence="8" id="KW-0418">Kinase</keyword>
<feature type="domain" description="Single Cache" evidence="7">
    <location>
        <begin position="42"/>
        <end position="131"/>
    </location>
</feature>
<protein>
    <submittedName>
        <fullName evidence="8">Histidine kinase</fullName>
    </submittedName>
</protein>
<keyword evidence="2" id="KW-1003">Cell membrane</keyword>